<feature type="transmembrane region" description="Helical" evidence="1">
    <location>
        <begin position="132"/>
        <end position="150"/>
    </location>
</feature>
<proteinExistence type="predicted"/>
<feature type="transmembrane region" description="Helical" evidence="1">
    <location>
        <begin position="156"/>
        <end position="174"/>
    </location>
</feature>
<feature type="transmembrane region" description="Helical" evidence="1">
    <location>
        <begin position="91"/>
        <end position="111"/>
    </location>
</feature>
<accession>A0ABR9WSM8</accession>
<keyword evidence="3" id="KW-1185">Reference proteome</keyword>
<reference evidence="2 3" key="1">
    <citation type="submission" date="2020-10" db="EMBL/GenBank/DDBJ databases">
        <title>The genome sequence of Flavobacterium aquaticum 1Y8A.</title>
        <authorList>
            <person name="Liu Y."/>
        </authorList>
    </citation>
    <scope>NUCLEOTIDE SEQUENCE [LARGE SCALE GENOMIC DNA]</scope>
    <source>
        <strain evidence="2 3">1Y8A</strain>
    </source>
</reference>
<dbReference type="Proteomes" id="UP000656274">
    <property type="component" value="Unassembled WGS sequence"/>
</dbReference>
<gene>
    <name evidence="2" type="ORF">IM755_09435</name>
</gene>
<organism evidence="2 3">
    <name type="scientific">Flavobacterium proteolyticum</name>
    <dbReference type="NCBI Taxonomy" id="2911683"/>
    <lineage>
        <taxon>Bacteria</taxon>
        <taxon>Pseudomonadati</taxon>
        <taxon>Bacteroidota</taxon>
        <taxon>Flavobacteriia</taxon>
        <taxon>Flavobacteriales</taxon>
        <taxon>Flavobacteriaceae</taxon>
        <taxon>Flavobacterium</taxon>
    </lineage>
</organism>
<sequence>MVKEIFKTEKDIDGRASAALYVYFIAYLCYLFFYRIYDDADIALIFKPIIVPSIAFAYFFITKSTRIYLNLFLFLVIFLADNLVLLEERDIKVISTFLYLIAIGILFDYVVADSRILKRNYFLKENFKYFTTVYFFLIVLYKILSVYLNIEFKEFFVVIGYIVMFLLVLLLSIYNALRFKSIASRFLLLTIICLFFSDVFITLNKYYSKNDSFIYISCIIEIPTYYFLLKYLLHREK</sequence>
<name>A0ABR9WSM8_9FLAO</name>
<keyword evidence="1" id="KW-1133">Transmembrane helix</keyword>
<protein>
    <recommendedName>
        <fullName evidence="4">YhhN-like protein</fullName>
    </recommendedName>
</protein>
<dbReference type="EMBL" id="JADFTZ010000004">
    <property type="protein sequence ID" value="MBE9576928.1"/>
    <property type="molecule type" value="Genomic_DNA"/>
</dbReference>
<keyword evidence="1" id="KW-0812">Transmembrane</keyword>
<comment type="caution">
    <text evidence="2">The sequence shown here is derived from an EMBL/GenBank/DDBJ whole genome shotgun (WGS) entry which is preliminary data.</text>
</comment>
<evidence type="ECO:0008006" key="4">
    <source>
        <dbReference type="Google" id="ProtNLM"/>
    </source>
</evidence>
<dbReference type="RefSeq" id="WP_194096158.1">
    <property type="nucleotide sequence ID" value="NZ_JADFTZ010000004.1"/>
</dbReference>
<feature type="transmembrane region" description="Helical" evidence="1">
    <location>
        <begin position="186"/>
        <end position="207"/>
    </location>
</feature>
<evidence type="ECO:0000313" key="2">
    <source>
        <dbReference type="EMBL" id="MBE9576928.1"/>
    </source>
</evidence>
<keyword evidence="1" id="KW-0472">Membrane</keyword>
<feature type="transmembrane region" description="Helical" evidence="1">
    <location>
        <begin position="43"/>
        <end position="61"/>
    </location>
</feature>
<feature type="transmembrane region" description="Helical" evidence="1">
    <location>
        <begin position="20"/>
        <end position="37"/>
    </location>
</feature>
<evidence type="ECO:0000313" key="3">
    <source>
        <dbReference type="Proteomes" id="UP000656274"/>
    </source>
</evidence>
<feature type="transmembrane region" description="Helical" evidence="1">
    <location>
        <begin position="68"/>
        <end position="85"/>
    </location>
</feature>
<feature type="transmembrane region" description="Helical" evidence="1">
    <location>
        <begin position="213"/>
        <end position="233"/>
    </location>
</feature>
<evidence type="ECO:0000256" key="1">
    <source>
        <dbReference type="SAM" id="Phobius"/>
    </source>
</evidence>